<protein>
    <recommendedName>
        <fullName evidence="6">Large ribosomal subunit protein bL21</fullName>
    </recommendedName>
</protein>
<keyword evidence="5 6" id="KW-0687">Ribonucleoprotein</keyword>
<dbReference type="NCBIfam" id="TIGR00061">
    <property type="entry name" value="L21"/>
    <property type="match status" value="1"/>
</dbReference>
<dbReference type="EMBL" id="CAFB01000055">
    <property type="protein sequence ID" value="CCD30007.1"/>
    <property type="molecule type" value="Genomic_DNA"/>
</dbReference>
<dbReference type="eggNOG" id="COG0261">
    <property type="taxonomic scope" value="Bacteria"/>
</dbReference>
<dbReference type="SUPFAM" id="SSF141091">
    <property type="entry name" value="L21p-like"/>
    <property type="match status" value="1"/>
</dbReference>
<dbReference type="InterPro" id="IPR028909">
    <property type="entry name" value="bL21-like"/>
</dbReference>
<dbReference type="HAMAP" id="MF_01363">
    <property type="entry name" value="Ribosomal_bL21"/>
    <property type="match status" value="1"/>
</dbReference>
<dbReference type="AlphaFoldDB" id="G2JB55"/>
<evidence type="ECO:0000313" key="9">
    <source>
        <dbReference type="Proteomes" id="UP000054051"/>
    </source>
</evidence>
<dbReference type="GO" id="GO:0005737">
    <property type="term" value="C:cytoplasm"/>
    <property type="evidence" value="ECO:0007669"/>
    <property type="project" value="UniProtKB-ARBA"/>
</dbReference>
<name>G2JB55_9BURK</name>
<comment type="function">
    <text evidence="6 7">This protein binds to 23S rRNA in the presence of protein L20.</text>
</comment>
<evidence type="ECO:0000256" key="4">
    <source>
        <dbReference type="ARBA" id="ARBA00022980"/>
    </source>
</evidence>
<proteinExistence type="inferred from homology"/>
<evidence type="ECO:0000313" key="8">
    <source>
        <dbReference type="EMBL" id="CCD30007.1"/>
    </source>
</evidence>
<evidence type="ECO:0000256" key="7">
    <source>
        <dbReference type="RuleBase" id="RU000562"/>
    </source>
</evidence>
<dbReference type="STRING" id="1070319.CAGGBEG34_370004"/>
<evidence type="ECO:0000256" key="2">
    <source>
        <dbReference type="ARBA" id="ARBA00022730"/>
    </source>
</evidence>
<dbReference type="Proteomes" id="UP000054051">
    <property type="component" value="Unassembled WGS sequence"/>
</dbReference>
<dbReference type="InterPro" id="IPR018258">
    <property type="entry name" value="Ribosomal_bL21_CS"/>
</dbReference>
<evidence type="ECO:0000256" key="3">
    <source>
        <dbReference type="ARBA" id="ARBA00022884"/>
    </source>
</evidence>
<evidence type="ECO:0000256" key="1">
    <source>
        <dbReference type="ARBA" id="ARBA00008563"/>
    </source>
</evidence>
<reference evidence="8 9" key="1">
    <citation type="submission" date="2011-08" db="EMBL/GenBank/DDBJ databases">
        <title>The genome of the obligate endobacterium of an arbuscular mycorrhizal fungus reveals an interphylum network of nutritional interactions.</title>
        <authorList>
            <person name="Ghignone S."/>
            <person name="Salvioli A."/>
            <person name="Anca I."/>
            <person name="Lumini E."/>
            <person name="Ortu G."/>
            <person name="Petiti L."/>
            <person name="Cruveiller S."/>
            <person name="Bianciotto V."/>
            <person name="Piffanelli P."/>
            <person name="Lanfranco L."/>
            <person name="Bonfante P."/>
        </authorList>
    </citation>
    <scope>NUCLEOTIDE SEQUENCE [LARGE SCALE GENOMIC DNA]</scope>
    <source>
        <strain evidence="8 9">BEG34</strain>
    </source>
</reference>
<evidence type="ECO:0000256" key="6">
    <source>
        <dbReference type="HAMAP-Rule" id="MF_01363"/>
    </source>
</evidence>
<dbReference type="GO" id="GO:1990904">
    <property type="term" value="C:ribonucleoprotein complex"/>
    <property type="evidence" value="ECO:0007669"/>
    <property type="project" value="UniProtKB-KW"/>
</dbReference>
<dbReference type="GO" id="GO:0019843">
    <property type="term" value="F:rRNA binding"/>
    <property type="evidence" value="ECO:0007669"/>
    <property type="project" value="UniProtKB-UniRule"/>
</dbReference>
<dbReference type="PANTHER" id="PTHR21349:SF0">
    <property type="entry name" value="LARGE RIBOSOMAL SUBUNIT PROTEIN BL21M"/>
    <property type="match status" value="1"/>
</dbReference>
<keyword evidence="3 6" id="KW-0694">RNA-binding</keyword>
<dbReference type="PANTHER" id="PTHR21349">
    <property type="entry name" value="50S RIBOSOMAL PROTEIN L21"/>
    <property type="match status" value="1"/>
</dbReference>
<comment type="subunit">
    <text evidence="6">Part of the 50S ribosomal subunit. Contacts protein L20.</text>
</comment>
<dbReference type="GO" id="GO:0006412">
    <property type="term" value="P:translation"/>
    <property type="evidence" value="ECO:0007669"/>
    <property type="project" value="UniProtKB-UniRule"/>
</dbReference>
<dbReference type="RefSeq" id="WP_006683095.1">
    <property type="nucleotide sequence ID" value="NZ_CAFB01000055.1"/>
</dbReference>
<accession>G2JB55</accession>
<comment type="caution">
    <text evidence="8">The sequence shown here is derived from an EMBL/GenBank/DDBJ whole genome shotgun (WGS) entry which is preliminary data.</text>
</comment>
<keyword evidence="9" id="KW-1185">Reference proteome</keyword>
<dbReference type="GO" id="GO:0003735">
    <property type="term" value="F:structural constituent of ribosome"/>
    <property type="evidence" value="ECO:0007669"/>
    <property type="project" value="InterPro"/>
</dbReference>
<organism evidence="8 9">
    <name type="scientific">Candidatus Glomeribacter gigasporarum BEG34</name>
    <dbReference type="NCBI Taxonomy" id="1070319"/>
    <lineage>
        <taxon>Bacteria</taxon>
        <taxon>Pseudomonadati</taxon>
        <taxon>Pseudomonadota</taxon>
        <taxon>Betaproteobacteria</taxon>
        <taxon>Burkholderiales</taxon>
        <taxon>Burkholderiaceae</taxon>
        <taxon>Candidatus Glomeribacter</taxon>
    </lineage>
</organism>
<dbReference type="OrthoDB" id="9813334at2"/>
<gene>
    <name evidence="6 8" type="primary">rplU</name>
    <name evidence="8" type="ORF">CAGGBEG34_370004</name>
</gene>
<dbReference type="PROSITE" id="PS01169">
    <property type="entry name" value="RIBOSOMAL_L21"/>
    <property type="match status" value="1"/>
</dbReference>
<comment type="similarity">
    <text evidence="1 6 7">Belongs to the bacterial ribosomal protein bL21 family.</text>
</comment>
<dbReference type="GO" id="GO:0005840">
    <property type="term" value="C:ribosome"/>
    <property type="evidence" value="ECO:0007669"/>
    <property type="project" value="UniProtKB-KW"/>
</dbReference>
<dbReference type="InterPro" id="IPR036164">
    <property type="entry name" value="bL21-like_sf"/>
</dbReference>
<keyword evidence="4 6" id="KW-0689">Ribosomal protein</keyword>
<dbReference type="InterPro" id="IPR001787">
    <property type="entry name" value="Ribosomal_bL21"/>
</dbReference>
<keyword evidence="2 6" id="KW-0699">rRNA-binding</keyword>
<dbReference type="Pfam" id="PF00829">
    <property type="entry name" value="Ribosomal_L21p"/>
    <property type="match status" value="1"/>
</dbReference>
<sequence>MYAVVKTGGKQYKVRAGETIKVEQIPAPVGSEVTLSPLLAVGEGKSIYFGTVPHAQIRATVVAQGRHPKIKIFKLRRRKHYQKRAGHRQNYTELRIDTIYNEMASTVE</sequence>
<evidence type="ECO:0000256" key="5">
    <source>
        <dbReference type="ARBA" id="ARBA00023274"/>
    </source>
</evidence>